<proteinExistence type="inferred from homology"/>
<dbReference type="STRING" id="1081109.A0A168ANM2"/>
<comment type="catalytic activity">
    <reaction evidence="1 9">
        <text>Hydrolysis of terminal (1-&gt;4)-linked alpha-D-glucose residues successively from non-reducing ends of the chains with release of beta-D-glucose.</text>
        <dbReference type="EC" id="3.2.1.3"/>
    </reaction>
</comment>
<dbReference type="PRINTS" id="PR00736">
    <property type="entry name" value="GLHYDRLASE15"/>
</dbReference>
<keyword evidence="6 9" id="KW-0119">Carbohydrate metabolism</keyword>
<dbReference type="PIRSF" id="PIRSF001031">
    <property type="entry name" value="Glu-a-glcsd_SBD"/>
    <property type="match status" value="1"/>
</dbReference>
<dbReference type="Gene3D" id="1.50.10.10">
    <property type="match status" value="1"/>
</dbReference>
<dbReference type="Gene3D" id="2.60.40.10">
    <property type="entry name" value="Immunoglobulins"/>
    <property type="match status" value="1"/>
</dbReference>
<evidence type="ECO:0000256" key="1">
    <source>
        <dbReference type="ARBA" id="ARBA00001863"/>
    </source>
</evidence>
<feature type="active site" description="Proton donor" evidence="10">
    <location>
        <position position="211"/>
    </location>
</feature>
<dbReference type="InterPro" id="IPR008928">
    <property type="entry name" value="6-hairpin_glycosidase_sf"/>
</dbReference>
<evidence type="ECO:0000256" key="8">
    <source>
        <dbReference type="ARBA" id="ARBA00023326"/>
    </source>
</evidence>
<evidence type="ECO:0000313" key="15">
    <source>
        <dbReference type="EMBL" id="KZZ94145.1"/>
    </source>
</evidence>
<evidence type="ECO:0000256" key="10">
    <source>
        <dbReference type="PIRSR" id="PIRSR001031-1"/>
    </source>
</evidence>
<dbReference type="SMART" id="SM01065">
    <property type="entry name" value="CBM_2"/>
    <property type="match status" value="1"/>
</dbReference>
<feature type="binding site" evidence="11">
    <location>
        <position position="155"/>
    </location>
    <ligand>
        <name>substrate</name>
    </ligand>
</feature>
<feature type="active site" description="Proton acceptor" evidence="10">
    <location>
        <position position="208"/>
    </location>
</feature>
<dbReference type="AlphaFoldDB" id="A0A168ANM2"/>
<gene>
    <name evidence="15" type="ORF">AAL_05112</name>
</gene>
<feature type="chain" id="PRO_5007895377" description="Glucoamylase" evidence="13">
    <location>
        <begin position="23"/>
        <end position="591"/>
    </location>
</feature>
<sequence>MLATVLISCALVGLWLTGSANSSLVNVRCADVGDFVRAEAKVSIKGILANIGADGSKVQGAPAGVVVASPSRSDPDCELRASAAFLALLTDVWLVSLLVERFIVHGDKSLQPKIEQYLAAQAQLQGVSNPSGGPDSGGLGEPKFHVNLTAFTGAWGRPQRDGPPLRATALTLYANWLLDHGSTVDKVWPVVSKDLAYAVQYWNRTGFDLWEEVNGSSFFTLAATHRALVEGAALARRLGKACPSCESSAGQVLCFLQSFWSNGYVDSNINVDDGRTGKDANSIISSIHTFDPRSSCTDSTFQPCSARALANHKAVIDSFRSIYQVNKGKIAGQAAAVGRYKEDVYYKGNPWYLCTLAAAEQLYDAVIQWQTLGSIVVTSVSLPFFKDLLPTIATGTYARGSDSFTSIIKAVRAYADDFISVVQHYTPPDGSLAEQYDRNTGTPLSAVHLTWSYAAFISATDRRAGILPPSWGETRFNKPPSACRPAPRCDAAMTFSVRVTTVPGENIFLTGALAELKNWSPTDAIPLSASQYTADNPVWTVTVQVPAATHFEYKYILKKSDGSLVWMSDPNNSGVSSSTCGSRGSFDDYWR</sequence>
<dbReference type="InterPro" id="IPR013784">
    <property type="entry name" value="Carb-bd-like_fold"/>
</dbReference>
<accession>A0A168ANM2</accession>
<dbReference type="FunFam" id="1.50.10.10:FF:000018">
    <property type="entry name" value="Glucoamylase"/>
    <property type="match status" value="1"/>
</dbReference>
<evidence type="ECO:0000256" key="11">
    <source>
        <dbReference type="PIRSR" id="PIRSR001031-2"/>
    </source>
</evidence>
<dbReference type="InterPro" id="IPR002044">
    <property type="entry name" value="CBM20"/>
</dbReference>
<keyword evidence="5" id="KW-0325">Glycoprotein</keyword>
<keyword evidence="8 9" id="KW-0624">Polysaccharide degradation</keyword>
<dbReference type="Proteomes" id="UP000078544">
    <property type="component" value="Unassembled WGS sequence"/>
</dbReference>
<reference evidence="15 16" key="1">
    <citation type="journal article" date="2016" name="Genome Biol. Evol.">
        <title>Divergent and convergent evolution of fungal pathogenicity.</title>
        <authorList>
            <person name="Shang Y."/>
            <person name="Xiao G."/>
            <person name="Zheng P."/>
            <person name="Cen K."/>
            <person name="Zhan S."/>
            <person name="Wang C."/>
        </authorList>
    </citation>
    <scope>NUCLEOTIDE SEQUENCE [LARGE SCALE GENOMIC DNA]</scope>
    <source>
        <strain evidence="15 16">RCEF 2490</strain>
    </source>
</reference>
<feature type="region of interest" description="Disordered" evidence="12">
    <location>
        <begin position="572"/>
        <end position="591"/>
    </location>
</feature>
<dbReference type="CDD" id="cd05811">
    <property type="entry name" value="CBM20_glucoamylase"/>
    <property type="match status" value="1"/>
</dbReference>
<dbReference type="InterPro" id="IPR012341">
    <property type="entry name" value="6hp_glycosidase-like_sf"/>
</dbReference>
<dbReference type="InterPro" id="IPR013783">
    <property type="entry name" value="Ig-like_fold"/>
</dbReference>
<feature type="signal peptide" evidence="13">
    <location>
        <begin position="1"/>
        <end position="22"/>
    </location>
</feature>
<evidence type="ECO:0000256" key="6">
    <source>
        <dbReference type="ARBA" id="ARBA00023277"/>
    </source>
</evidence>
<keyword evidence="3 13" id="KW-0732">Signal</keyword>
<dbReference type="EMBL" id="AZGY01000011">
    <property type="protein sequence ID" value="KZZ94145.1"/>
    <property type="molecule type" value="Genomic_DNA"/>
</dbReference>
<organism evidence="15 16">
    <name type="scientific">Moelleriella libera RCEF 2490</name>
    <dbReference type="NCBI Taxonomy" id="1081109"/>
    <lineage>
        <taxon>Eukaryota</taxon>
        <taxon>Fungi</taxon>
        <taxon>Dikarya</taxon>
        <taxon>Ascomycota</taxon>
        <taxon>Pezizomycotina</taxon>
        <taxon>Sordariomycetes</taxon>
        <taxon>Hypocreomycetidae</taxon>
        <taxon>Hypocreales</taxon>
        <taxon>Clavicipitaceae</taxon>
        <taxon>Moelleriella</taxon>
    </lineage>
</organism>
<dbReference type="EC" id="3.2.1.3" evidence="9"/>
<dbReference type="InterPro" id="IPR046966">
    <property type="entry name" value="Glucoamylase_active_site"/>
</dbReference>
<protein>
    <recommendedName>
        <fullName evidence="9">Glucoamylase</fullName>
        <ecNumber evidence="9">3.2.1.3</ecNumber>
    </recommendedName>
    <alternativeName>
        <fullName evidence="9">1,4-alpha-D-glucan glucohydrolase</fullName>
    </alternativeName>
    <alternativeName>
        <fullName evidence="9">Glucan 1,4-alpha-glucosidase</fullName>
    </alternativeName>
</protein>
<dbReference type="GO" id="GO:0000272">
    <property type="term" value="P:polysaccharide catabolic process"/>
    <property type="evidence" value="ECO:0007669"/>
    <property type="project" value="UniProtKB-KW"/>
</dbReference>
<evidence type="ECO:0000256" key="12">
    <source>
        <dbReference type="SAM" id="MobiDB-lite"/>
    </source>
</evidence>
<dbReference type="InterPro" id="IPR011613">
    <property type="entry name" value="GH15-like"/>
</dbReference>
<keyword evidence="7 9" id="KW-0326">Glycosidase</keyword>
<dbReference type="GO" id="GO:0000324">
    <property type="term" value="C:fungal-type vacuole"/>
    <property type="evidence" value="ECO:0007669"/>
    <property type="project" value="TreeGrafter"/>
</dbReference>
<evidence type="ECO:0000256" key="5">
    <source>
        <dbReference type="ARBA" id="ARBA00023180"/>
    </source>
</evidence>
<dbReference type="PROSITE" id="PS00820">
    <property type="entry name" value="GLUCOAMYLASE"/>
    <property type="match status" value="1"/>
</dbReference>
<evidence type="ECO:0000256" key="3">
    <source>
        <dbReference type="ARBA" id="ARBA00022729"/>
    </source>
</evidence>
<dbReference type="SUPFAM" id="SSF49452">
    <property type="entry name" value="Starch-binding domain-like"/>
    <property type="match status" value="1"/>
</dbReference>
<keyword evidence="4 9" id="KW-0378">Hydrolase</keyword>
<dbReference type="SUPFAM" id="SSF48208">
    <property type="entry name" value="Six-hairpin glycosidases"/>
    <property type="match status" value="1"/>
</dbReference>
<evidence type="ECO:0000256" key="13">
    <source>
        <dbReference type="SAM" id="SignalP"/>
    </source>
</evidence>
<dbReference type="PROSITE" id="PS51166">
    <property type="entry name" value="CBM20"/>
    <property type="match status" value="1"/>
</dbReference>
<keyword evidence="16" id="KW-1185">Reference proteome</keyword>
<evidence type="ECO:0000313" key="16">
    <source>
        <dbReference type="Proteomes" id="UP000078544"/>
    </source>
</evidence>
<feature type="compositionally biased region" description="Polar residues" evidence="12">
    <location>
        <begin position="572"/>
        <end position="582"/>
    </location>
</feature>
<evidence type="ECO:0000256" key="9">
    <source>
        <dbReference type="PIRNR" id="PIRNR001031"/>
    </source>
</evidence>
<dbReference type="Pfam" id="PF00686">
    <property type="entry name" value="CBM_20"/>
    <property type="match status" value="1"/>
</dbReference>
<feature type="domain" description="CBM20" evidence="14">
    <location>
        <begin position="485"/>
        <end position="591"/>
    </location>
</feature>
<dbReference type="InterPro" id="IPR000165">
    <property type="entry name" value="Glucoamylase"/>
</dbReference>
<dbReference type="GO" id="GO:2001070">
    <property type="term" value="F:starch binding"/>
    <property type="evidence" value="ECO:0007669"/>
    <property type="project" value="InterPro"/>
</dbReference>
<evidence type="ECO:0000256" key="2">
    <source>
        <dbReference type="ARBA" id="ARBA00006188"/>
    </source>
</evidence>
<evidence type="ECO:0000256" key="7">
    <source>
        <dbReference type="ARBA" id="ARBA00023295"/>
    </source>
</evidence>
<dbReference type="InterPro" id="IPR034836">
    <property type="entry name" value="CBM20_glucoamylase"/>
</dbReference>
<name>A0A168ANM2_9HYPO</name>
<dbReference type="GO" id="GO:0004339">
    <property type="term" value="F:glucan 1,4-alpha-glucosidase activity"/>
    <property type="evidence" value="ECO:0007669"/>
    <property type="project" value="UniProtKB-EC"/>
</dbReference>
<dbReference type="InterPro" id="IPR008291">
    <property type="entry name" value="Glucoamylase_SBD"/>
</dbReference>
<dbReference type="PANTHER" id="PTHR31616:SF12">
    <property type="entry name" value="GLUCOAMYLASE"/>
    <property type="match status" value="1"/>
</dbReference>
<comment type="similarity">
    <text evidence="2 9">Belongs to the glycosyl hydrolase 15 family.</text>
</comment>
<dbReference type="Pfam" id="PF00723">
    <property type="entry name" value="Glyco_hydro_15"/>
    <property type="match status" value="1"/>
</dbReference>
<dbReference type="PANTHER" id="PTHR31616">
    <property type="entry name" value="TREHALASE"/>
    <property type="match status" value="1"/>
</dbReference>
<evidence type="ECO:0000259" key="14">
    <source>
        <dbReference type="PROSITE" id="PS51166"/>
    </source>
</evidence>
<dbReference type="OrthoDB" id="6123450at2759"/>
<evidence type="ECO:0000256" key="4">
    <source>
        <dbReference type="ARBA" id="ARBA00022801"/>
    </source>
</evidence>
<comment type="caution">
    <text evidence="15">The sequence shown here is derived from an EMBL/GenBank/DDBJ whole genome shotgun (WGS) entry which is preliminary data.</text>
</comment>